<comment type="caution">
    <text evidence="1">The sequence shown here is derived from an EMBL/GenBank/DDBJ whole genome shotgun (WGS) entry which is preliminary data.</text>
</comment>
<organism evidence="1 2">
    <name type="scientific">Ancylomarina salipaludis</name>
    <dbReference type="NCBI Taxonomy" id="2501299"/>
    <lineage>
        <taxon>Bacteria</taxon>
        <taxon>Pseudomonadati</taxon>
        <taxon>Bacteroidota</taxon>
        <taxon>Bacteroidia</taxon>
        <taxon>Marinilabiliales</taxon>
        <taxon>Marinifilaceae</taxon>
        <taxon>Ancylomarina</taxon>
    </lineage>
</organism>
<sequence length="243" mass="27853">MIKKIKPILITLALLAYIIFTFAFVNKKNDAMLITGIDINIIDSLNTHFISDSEIKNLILKNHPNIIGKSAASINKEKLETLINKIPSVKNTEVFNSLSGCLHLEIEQRKPIVRLLKGKGFYIDEEGKRMPLSSNYTSRVLVVSGHIKDKMIEAELMPLVNFITKDEFWSSQINQIYVDSNDEYILIPRVGGQKIELGKIDNFERKFSKLLALYKEGFSTVGWNKYKKINLKYENQVVCTKRQ</sequence>
<accession>A0A4Q1JIX3</accession>
<keyword evidence="1" id="KW-0131">Cell cycle</keyword>
<evidence type="ECO:0000313" key="2">
    <source>
        <dbReference type="Proteomes" id="UP000289703"/>
    </source>
</evidence>
<protein>
    <submittedName>
        <fullName evidence="1">Cell division protein FtsQ</fullName>
    </submittedName>
</protein>
<proteinExistence type="predicted"/>
<reference evidence="1 2" key="1">
    <citation type="submission" date="2019-01" db="EMBL/GenBank/DDBJ databases">
        <title>Ancylomarina salipaludis sp. nov., isolated from a salt marsh.</title>
        <authorList>
            <person name="Yoon J.-H."/>
        </authorList>
    </citation>
    <scope>NUCLEOTIDE SEQUENCE [LARGE SCALE GENOMIC DNA]</scope>
    <source>
        <strain evidence="1 2">SHSM-M15</strain>
    </source>
</reference>
<dbReference type="GO" id="GO:0051301">
    <property type="term" value="P:cell division"/>
    <property type="evidence" value="ECO:0007669"/>
    <property type="project" value="UniProtKB-KW"/>
</dbReference>
<dbReference type="EMBL" id="SAXA01000014">
    <property type="protein sequence ID" value="RXQ89851.1"/>
    <property type="molecule type" value="Genomic_DNA"/>
</dbReference>
<dbReference type="Proteomes" id="UP000289703">
    <property type="component" value="Unassembled WGS sequence"/>
</dbReference>
<evidence type="ECO:0000313" key="1">
    <source>
        <dbReference type="EMBL" id="RXQ89851.1"/>
    </source>
</evidence>
<dbReference type="OrthoDB" id="1466667at2"/>
<dbReference type="AlphaFoldDB" id="A0A4Q1JIX3"/>
<keyword evidence="1" id="KW-0132">Cell division</keyword>
<name>A0A4Q1JIX3_9BACT</name>
<dbReference type="RefSeq" id="WP_129255272.1">
    <property type="nucleotide sequence ID" value="NZ_SAXA01000014.1"/>
</dbReference>
<keyword evidence="2" id="KW-1185">Reference proteome</keyword>
<gene>
    <name evidence="1" type="ORF">EO244_13795</name>
</gene>